<evidence type="ECO:0000256" key="7">
    <source>
        <dbReference type="SAM" id="Phobius"/>
    </source>
</evidence>
<feature type="transmembrane region" description="Helical" evidence="7">
    <location>
        <begin position="125"/>
        <end position="143"/>
    </location>
</feature>
<keyword evidence="6 7" id="KW-0472">Membrane</keyword>
<keyword evidence="3" id="KW-1003">Cell membrane</keyword>
<gene>
    <name evidence="9" type="ORF">ACFSX4_01555</name>
</gene>
<feature type="domain" description="EamA" evidence="8">
    <location>
        <begin position="152"/>
        <end position="289"/>
    </location>
</feature>
<dbReference type="EMBL" id="JBHUOQ010000001">
    <property type="protein sequence ID" value="MFD2829134.1"/>
    <property type="molecule type" value="Genomic_DNA"/>
</dbReference>
<feature type="transmembrane region" description="Helical" evidence="7">
    <location>
        <begin position="249"/>
        <end position="268"/>
    </location>
</feature>
<keyword evidence="10" id="KW-1185">Reference proteome</keyword>
<keyword evidence="4 7" id="KW-0812">Transmembrane</keyword>
<feature type="transmembrane region" description="Helical" evidence="7">
    <location>
        <begin position="183"/>
        <end position="204"/>
    </location>
</feature>
<feature type="transmembrane region" description="Helical" evidence="7">
    <location>
        <begin position="280"/>
        <end position="298"/>
    </location>
</feature>
<accession>A0ABW5WUJ9</accession>
<dbReference type="InterPro" id="IPR050638">
    <property type="entry name" value="AA-Vitamin_Transporters"/>
</dbReference>
<dbReference type="SUPFAM" id="SSF103481">
    <property type="entry name" value="Multidrug resistance efflux transporter EmrE"/>
    <property type="match status" value="2"/>
</dbReference>
<dbReference type="InterPro" id="IPR000620">
    <property type="entry name" value="EamA_dom"/>
</dbReference>
<name>A0ABW5WUJ9_9STAP</name>
<evidence type="ECO:0000313" key="10">
    <source>
        <dbReference type="Proteomes" id="UP001597519"/>
    </source>
</evidence>
<evidence type="ECO:0000256" key="5">
    <source>
        <dbReference type="ARBA" id="ARBA00022989"/>
    </source>
</evidence>
<dbReference type="Pfam" id="PF00892">
    <property type="entry name" value="EamA"/>
    <property type="match status" value="2"/>
</dbReference>
<comment type="caution">
    <text evidence="9">The sequence shown here is derived from an EMBL/GenBank/DDBJ whole genome shotgun (WGS) entry which is preliminary data.</text>
</comment>
<dbReference type="PANTHER" id="PTHR32322:SF18">
    <property type="entry name" value="S-ADENOSYLMETHIONINE_S-ADENOSYLHOMOCYSTEINE TRANSPORTER"/>
    <property type="match status" value="1"/>
</dbReference>
<dbReference type="Proteomes" id="UP001597519">
    <property type="component" value="Unassembled WGS sequence"/>
</dbReference>
<protein>
    <submittedName>
        <fullName evidence="9">DMT family transporter</fullName>
    </submittedName>
</protein>
<feature type="transmembrane region" description="Helical" evidence="7">
    <location>
        <begin position="216"/>
        <end position="237"/>
    </location>
</feature>
<comment type="subcellular location">
    <subcellularLocation>
        <location evidence="1">Cell membrane</location>
        <topology evidence="1">Multi-pass membrane protein</topology>
    </subcellularLocation>
</comment>
<feature type="transmembrane region" description="Helical" evidence="7">
    <location>
        <begin position="7"/>
        <end position="31"/>
    </location>
</feature>
<evidence type="ECO:0000256" key="2">
    <source>
        <dbReference type="ARBA" id="ARBA00007362"/>
    </source>
</evidence>
<proteinExistence type="inferred from homology"/>
<evidence type="ECO:0000256" key="6">
    <source>
        <dbReference type="ARBA" id="ARBA00023136"/>
    </source>
</evidence>
<evidence type="ECO:0000256" key="1">
    <source>
        <dbReference type="ARBA" id="ARBA00004651"/>
    </source>
</evidence>
<evidence type="ECO:0000256" key="4">
    <source>
        <dbReference type="ARBA" id="ARBA00022692"/>
    </source>
</evidence>
<reference evidence="10" key="1">
    <citation type="journal article" date="2019" name="Int. J. Syst. Evol. Microbiol.">
        <title>The Global Catalogue of Microorganisms (GCM) 10K type strain sequencing project: providing services to taxonomists for standard genome sequencing and annotation.</title>
        <authorList>
            <consortium name="The Broad Institute Genomics Platform"/>
            <consortium name="The Broad Institute Genome Sequencing Center for Infectious Disease"/>
            <person name="Wu L."/>
            <person name="Ma J."/>
        </authorList>
    </citation>
    <scope>NUCLEOTIDE SEQUENCE [LARGE SCALE GENOMIC DNA]</scope>
    <source>
        <strain evidence="10">KCTC 33575</strain>
    </source>
</reference>
<feature type="domain" description="EamA" evidence="8">
    <location>
        <begin position="10"/>
        <end position="140"/>
    </location>
</feature>
<evidence type="ECO:0000256" key="3">
    <source>
        <dbReference type="ARBA" id="ARBA00022475"/>
    </source>
</evidence>
<evidence type="ECO:0000259" key="8">
    <source>
        <dbReference type="Pfam" id="PF00892"/>
    </source>
</evidence>
<sequence length="306" mass="33744">MKKDSLLFNYLMVILVMLIWGLNVVILKVLVDELPPLPMTAVRVTIASITAYLFIRMTQSFRRATKNEFLLIVLSAVCGVILHHLLLAVGLQTINASSAALILALVPITTALFATLFLKEAVTRLKFLGFVLAFAGVFFIQGASFTSFNMSTGELVVFISMVAQALGFIFTRKVTVTMDSRQVTAWSMLIGSFGLLILSFVLDFEGVKEITAPHSMYIYVLLIMSAVGATALGYIIYNASIQKVGASNTVVFNNLVPLFGLIFSSIFLNEIITTEQITGFIFIVAGILFGTGYFEYIFSKYRKNKK</sequence>
<dbReference type="Gene3D" id="1.10.3730.20">
    <property type="match status" value="1"/>
</dbReference>
<dbReference type="PANTHER" id="PTHR32322">
    <property type="entry name" value="INNER MEMBRANE TRANSPORTER"/>
    <property type="match status" value="1"/>
</dbReference>
<dbReference type="InterPro" id="IPR037185">
    <property type="entry name" value="EmrE-like"/>
</dbReference>
<feature type="transmembrane region" description="Helical" evidence="7">
    <location>
        <begin position="155"/>
        <end position="171"/>
    </location>
</feature>
<dbReference type="RefSeq" id="WP_377770862.1">
    <property type="nucleotide sequence ID" value="NZ_JBHUOQ010000001.1"/>
</dbReference>
<organism evidence="9 10">
    <name type="scientific">Corticicoccus populi</name>
    <dbReference type="NCBI Taxonomy" id="1812821"/>
    <lineage>
        <taxon>Bacteria</taxon>
        <taxon>Bacillati</taxon>
        <taxon>Bacillota</taxon>
        <taxon>Bacilli</taxon>
        <taxon>Bacillales</taxon>
        <taxon>Staphylococcaceae</taxon>
        <taxon>Corticicoccus</taxon>
    </lineage>
</organism>
<comment type="similarity">
    <text evidence="2">Belongs to the EamA transporter family.</text>
</comment>
<keyword evidence="5 7" id="KW-1133">Transmembrane helix</keyword>
<feature type="transmembrane region" description="Helical" evidence="7">
    <location>
        <begin position="97"/>
        <end position="118"/>
    </location>
</feature>
<feature type="transmembrane region" description="Helical" evidence="7">
    <location>
        <begin position="37"/>
        <end position="57"/>
    </location>
</feature>
<feature type="transmembrane region" description="Helical" evidence="7">
    <location>
        <begin position="69"/>
        <end position="91"/>
    </location>
</feature>
<evidence type="ECO:0000313" key="9">
    <source>
        <dbReference type="EMBL" id="MFD2829134.1"/>
    </source>
</evidence>